<dbReference type="SUPFAM" id="SSF53756">
    <property type="entry name" value="UDP-Glycosyltransferase/glycogen phosphorylase"/>
    <property type="match status" value="1"/>
</dbReference>
<organism evidence="1">
    <name type="scientific">marine metagenome</name>
    <dbReference type="NCBI Taxonomy" id="408172"/>
    <lineage>
        <taxon>unclassified sequences</taxon>
        <taxon>metagenomes</taxon>
        <taxon>ecological metagenomes</taxon>
    </lineage>
</organism>
<dbReference type="AlphaFoldDB" id="A0A381X680"/>
<name>A0A381X680_9ZZZZ</name>
<feature type="non-terminal residue" evidence="1">
    <location>
        <position position="1"/>
    </location>
</feature>
<proteinExistence type="predicted"/>
<reference evidence="1" key="1">
    <citation type="submission" date="2018-05" db="EMBL/GenBank/DDBJ databases">
        <authorList>
            <person name="Lanie J.A."/>
            <person name="Ng W.-L."/>
            <person name="Kazmierczak K.M."/>
            <person name="Andrzejewski T.M."/>
            <person name="Davidsen T.M."/>
            <person name="Wayne K.J."/>
            <person name="Tettelin H."/>
            <person name="Glass J.I."/>
            <person name="Rusch D."/>
            <person name="Podicherti R."/>
            <person name="Tsui H.-C.T."/>
            <person name="Winkler M.E."/>
        </authorList>
    </citation>
    <scope>NUCLEOTIDE SEQUENCE</scope>
</reference>
<dbReference type="EMBL" id="UINC01014060">
    <property type="protein sequence ID" value="SVA60234.1"/>
    <property type="molecule type" value="Genomic_DNA"/>
</dbReference>
<protein>
    <submittedName>
        <fullName evidence="1">Uncharacterized protein</fullName>
    </submittedName>
</protein>
<gene>
    <name evidence="1" type="ORF">METZ01_LOCUS113088</name>
</gene>
<accession>A0A381X680</accession>
<sequence length="74" mass="8370">ADAIIELRGDRAARERLGRAARLTGANYDIDRFVRKMERLYELMHEVSRSTHREGVARADLGFLSTGSAPPEDR</sequence>
<evidence type="ECO:0000313" key="1">
    <source>
        <dbReference type="EMBL" id="SVA60234.1"/>
    </source>
</evidence>